<proteinExistence type="inferred from homology"/>
<evidence type="ECO:0000256" key="8">
    <source>
        <dbReference type="ARBA" id="ARBA00022605"/>
    </source>
</evidence>
<comment type="similarity">
    <text evidence="4 12">Belongs to the SHMT family.</text>
</comment>
<evidence type="ECO:0000313" key="14">
    <source>
        <dbReference type="EnsemblMetazoa" id="GPPI048653-PA"/>
    </source>
</evidence>
<keyword evidence="8" id="KW-0028">Amino-acid biosynthesis</keyword>
<accession>A0A1B0C472</accession>
<dbReference type="Gene3D" id="3.90.1150.10">
    <property type="entry name" value="Aspartate Aminotransferase, domain 1"/>
    <property type="match status" value="1"/>
</dbReference>
<dbReference type="InterPro" id="IPR015424">
    <property type="entry name" value="PyrdxlP-dep_Trfase"/>
</dbReference>
<dbReference type="EnsemblMetazoa" id="GPPI048653-RA">
    <property type="protein sequence ID" value="GPPI048653-PA"/>
    <property type="gene ID" value="GPPI048653"/>
</dbReference>
<dbReference type="InterPro" id="IPR015422">
    <property type="entry name" value="PyrdxlP-dep_Trfase_small"/>
</dbReference>
<evidence type="ECO:0000256" key="9">
    <source>
        <dbReference type="ARBA" id="ARBA00022679"/>
    </source>
</evidence>
<dbReference type="GO" id="GO:0030170">
    <property type="term" value="F:pyridoxal phosphate binding"/>
    <property type="evidence" value="ECO:0007669"/>
    <property type="project" value="InterPro"/>
</dbReference>
<evidence type="ECO:0000256" key="1">
    <source>
        <dbReference type="ARBA" id="ARBA00001933"/>
    </source>
</evidence>
<dbReference type="EMBL" id="JXJN01025290">
    <property type="status" value="NOT_ANNOTATED_CDS"/>
    <property type="molecule type" value="Genomic_DNA"/>
</dbReference>
<dbReference type="CDD" id="cd00378">
    <property type="entry name" value="SHMT"/>
    <property type="match status" value="1"/>
</dbReference>
<dbReference type="Proteomes" id="UP000092460">
    <property type="component" value="Unassembled WGS sequence"/>
</dbReference>
<comment type="function">
    <text evidence="12">Interconversion of serine and glycine.</text>
</comment>
<dbReference type="GO" id="GO:0035999">
    <property type="term" value="P:tetrahydrofolate interconversion"/>
    <property type="evidence" value="ECO:0007669"/>
    <property type="project" value="UniProtKB-UniPathway"/>
</dbReference>
<comment type="pathway">
    <text evidence="3 12">One-carbon metabolism; tetrahydrofolate interconversion.</text>
</comment>
<evidence type="ECO:0000256" key="6">
    <source>
        <dbReference type="ARBA" id="ARBA00022490"/>
    </source>
</evidence>
<dbReference type="PANTHER" id="PTHR11680">
    <property type="entry name" value="SERINE HYDROXYMETHYLTRANSFERASE"/>
    <property type="match status" value="1"/>
</dbReference>
<evidence type="ECO:0000256" key="12">
    <source>
        <dbReference type="RuleBase" id="RU000585"/>
    </source>
</evidence>
<reference evidence="15" key="1">
    <citation type="submission" date="2015-01" db="EMBL/GenBank/DDBJ databases">
        <authorList>
            <person name="Aksoy S."/>
            <person name="Warren W."/>
            <person name="Wilson R.K."/>
        </authorList>
    </citation>
    <scope>NUCLEOTIDE SEQUENCE [LARGE SCALE GENOMIC DNA]</scope>
    <source>
        <strain evidence="15">IAEA</strain>
    </source>
</reference>
<dbReference type="Gene3D" id="3.40.640.10">
    <property type="entry name" value="Type I PLP-dependent aspartate aminotransferase-like (Major domain)"/>
    <property type="match status" value="1"/>
</dbReference>
<dbReference type="EC" id="2.1.2.1" evidence="12"/>
<sequence>MIIMHFFNNTSFIKEVIQIMLTNHHIFKEYDSELWSYLDQESIRQEEHIELIASENYVSKYVMYLQGSLLTNKYAEGYPNKRYYGGCAHIDKIENLAIKRAKSLFNADYANVQPHSGSQANFAVYSALLKPGDTVLGMDLKHGGHLTHGSSANFSGKLYNFISYGVNNLGKIDYQELSNLSKKYGPRMIVGGFSSYSGLVDWKKMRKISDEIGAYLLADIAHVAGLIVAGIYPSAIPYAHVVTSTTHKTLAGPRGGLILSKSGDIELYKKLDSSVFPGSQGGPLMHIIAAKALAFKEAMSLNFKNYQKQIIKNSKAMVEIFLSRKFKIISGGTENHLFIVNLTDRNITGKLAEKVLEQSNITVNKNSIPHDPLGPLITSGIRIGTPAVTRRGLNEIHVKMLAEWICDILDNIYDIHDIFSESVSEICFVPSICIAPLMPTITSVIYLS</sequence>
<comment type="subunit">
    <text evidence="5">Homodimer.</text>
</comment>
<keyword evidence="15" id="KW-1185">Reference proteome</keyword>
<comment type="cofactor">
    <cofactor evidence="1 11 12">
        <name>pyridoxal 5'-phosphate</name>
        <dbReference type="ChEBI" id="CHEBI:597326"/>
    </cofactor>
</comment>
<dbReference type="NCBIfam" id="NF000586">
    <property type="entry name" value="PRK00011.1"/>
    <property type="match status" value="1"/>
</dbReference>
<dbReference type="GO" id="GO:0004372">
    <property type="term" value="F:glycine hydroxymethyltransferase activity"/>
    <property type="evidence" value="ECO:0007669"/>
    <property type="project" value="UniProtKB-EC"/>
</dbReference>
<evidence type="ECO:0000256" key="2">
    <source>
        <dbReference type="ARBA" id="ARBA00004496"/>
    </source>
</evidence>
<keyword evidence="9 12" id="KW-0808">Transferase</keyword>
<evidence type="ECO:0000256" key="10">
    <source>
        <dbReference type="ARBA" id="ARBA00022898"/>
    </source>
</evidence>
<dbReference type="PANTHER" id="PTHR11680:SF50">
    <property type="entry name" value="SERINE HYDROXYMETHYLTRANSFERASE"/>
    <property type="match status" value="1"/>
</dbReference>
<dbReference type="InterPro" id="IPR019798">
    <property type="entry name" value="Ser_HO-MeTrfase_PLP_BS"/>
</dbReference>
<name>A0A1B0C472_9MUSC</name>
<reference evidence="14" key="2">
    <citation type="submission" date="2020-05" db="UniProtKB">
        <authorList>
            <consortium name="EnsemblMetazoa"/>
        </authorList>
    </citation>
    <scope>IDENTIFICATION</scope>
    <source>
        <strain evidence="14">IAEA</strain>
    </source>
</reference>
<dbReference type="InterPro" id="IPR015421">
    <property type="entry name" value="PyrdxlP-dep_Trfase_major"/>
</dbReference>
<evidence type="ECO:0000259" key="13">
    <source>
        <dbReference type="Pfam" id="PF00464"/>
    </source>
</evidence>
<keyword evidence="7 12" id="KW-0554">One-carbon metabolism</keyword>
<comment type="subcellular location">
    <subcellularLocation>
        <location evidence="2">Cytoplasm</location>
    </subcellularLocation>
</comment>
<dbReference type="FunFam" id="3.40.640.10:FF:000001">
    <property type="entry name" value="Serine hydroxymethyltransferase"/>
    <property type="match status" value="1"/>
</dbReference>
<protein>
    <recommendedName>
        <fullName evidence="12">Serine hydroxymethyltransferase</fullName>
        <ecNumber evidence="12">2.1.2.1</ecNumber>
    </recommendedName>
</protein>
<dbReference type="GO" id="GO:0019264">
    <property type="term" value="P:glycine biosynthetic process from serine"/>
    <property type="evidence" value="ECO:0007669"/>
    <property type="project" value="InterPro"/>
</dbReference>
<keyword evidence="6" id="KW-0963">Cytoplasm</keyword>
<dbReference type="AlphaFoldDB" id="A0A1B0C472"/>
<evidence type="ECO:0000256" key="3">
    <source>
        <dbReference type="ARBA" id="ARBA00004777"/>
    </source>
</evidence>
<dbReference type="InterPro" id="IPR001085">
    <property type="entry name" value="Ser_HO-MeTrfase"/>
</dbReference>
<feature type="modified residue" description="N6-(pyridoxal phosphate)lysine" evidence="11">
    <location>
        <position position="248"/>
    </location>
</feature>
<evidence type="ECO:0000256" key="11">
    <source>
        <dbReference type="PIRSR" id="PIRSR000412-50"/>
    </source>
</evidence>
<keyword evidence="10 11" id="KW-0663">Pyridoxal phosphate</keyword>
<comment type="catalytic activity">
    <reaction evidence="12">
        <text>(6R)-5,10-methylene-5,6,7,8-tetrahydrofolate + glycine + H2O = (6S)-5,6,7,8-tetrahydrofolate + L-serine</text>
        <dbReference type="Rhea" id="RHEA:15481"/>
        <dbReference type="ChEBI" id="CHEBI:15377"/>
        <dbReference type="ChEBI" id="CHEBI:15636"/>
        <dbReference type="ChEBI" id="CHEBI:33384"/>
        <dbReference type="ChEBI" id="CHEBI:57305"/>
        <dbReference type="ChEBI" id="CHEBI:57453"/>
        <dbReference type="EC" id="2.1.2.1"/>
    </reaction>
</comment>
<dbReference type="Pfam" id="PF00464">
    <property type="entry name" value="SHMT"/>
    <property type="match status" value="1"/>
</dbReference>
<dbReference type="InterPro" id="IPR049943">
    <property type="entry name" value="Ser_HO-MeTrfase-like"/>
</dbReference>
<evidence type="ECO:0000256" key="4">
    <source>
        <dbReference type="ARBA" id="ARBA00006376"/>
    </source>
</evidence>
<dbReference type="PROSITE" id="PS00096">
    <property type="entry name" value="SHMT"/>
    <property type="match status" value="1"/>
</dbReference>
<dbReference type="VEuPathDB" id="VectorBase:GPPI048653"/>
<feature type="domain" description="Serine hydroxymethyltransferase-like" evidence="13">
    <location>
        <begin position="28"/>
        <end position="405"/>
    </location>
</feature>
<evidence type="ECO:0000313" key="15">
    <source>
        <dbReference type="Proteomes" id="UP000092460"/>
    </source>
</evidence>
<organism evidence="14 15">
    <name type="scientific">Glossina palpalis gambiensis</name>
    <dbReference type="NCBI Taxonomy" id="67801"/>
    <lineage>
        <taxon>Eukaryota</taxon>
        <taxon>Metazoa</taxon>
        <taxon>Ecdysozoa</taxon>
        <taxon>Arthropoda</taxon>
        <taxon>Hexapoda</taxon>
        <taxon>Insecta</taxon>
        <taxon>Pterygota</taxon>
        <taxon>Neoptera</taxon>
        <taxon>Endopterygota</taxon>
        <taxon>Diptera</taxon>
        <taxon>Brachycera</taxon>
        <taxon>Muscomorpha</taxon>
        <taxon>Hippoboscoidea</taxon>
        <taxon>Glossinidae</taxon>
        <taxon>Glossina</taxon>
    </lineage>
</organism>
<dbReference type="PIRSF" id="PIRSF000412">
    <property type="entry name" value="SHMT"/>
    <property type="match status" value="1"/>
</dbReference>
<dbReference type="GO" id="GO:0005829">
    <property type="term" value="C:cytosol"/>
    <property type="evidence" value="ECO:0007669"/>
    <property type="project" value="TreeGrafter"/>
</dbReference>
<dbReference type="HAMAP" id="MF_00051">
    <property type="entry name" value="SHMT"/>
    <property type="match status" value="1"/>
</dbReference>
<dbReference type="InterPro" id="IPR039429">
    <property type="entry name" value="SHMT-like_dom"/>
</dbReference>
<dbReference type="STRING" id="67801.A0A1B0C472"/>
<dbReference type="UniPathway" id="UPA00193"/>
<evidence type="ECO:0000256" key="5">
    <source>
        <dbReference type="ARBA" id="ARBA00011738"/>
    </source>
</evidence>
<evidence type="ECO:0000256" key="7">
    <source>
        <dbReference type="ARBA" id="ARBA00022563"/>
    </source>
</evidence>
<dbReference type="SUPFAM" id="SSF53383">
    <property type="entry name" value="PLP-dependent transferases"/>
    <property type="match status" value="1"/>
</dbReference>